<gene>
    <name evidence="1" type="ORF">ASJ80_08830</name>
</gene>
<dbReference type="AlphaFoldDB" id="A0A2A2H8K9"/>
<protein>
    <submittedName>
        <fullName evidence="1">Uncharacterized protein</fullName>
    </submittedName>
</protein>
<organism evidence="1 2">
    <name type="scientific">Methanobacterium bryantii</name>
    <dbReference type="NCBI Taxonomy" id="2161"/>
    <lineage>
        <taxon>Archaea</taxon>
        <taxon>Methanobacteriati</taxon>
        <taxon>Methanobacteriota</taxon>
        <taxon>Methanomada group</taxon>
        <taxon>Methanobacteria</taxon>
        <taxon>Methanobacteriales</taxon>
        <taxon>Methanobacteriaceae</taxon>
        <taxon>Methanobacterium</taxon>
    </lineage>
</organism>
<keyword evidence="2" id="KW-1185">Reference proteome</keyword>
<dbReference type="RefSeq" id="WP_069585702.1">
    <property type="nucleotide sequence ID" value="NZ_LMVM01000003.1"/>
</dbReference>
<accession>A0A2A2H8K9</accession>
<reference evidence="1 2" key="1">
    <citation type="journal article" date="2017" name="BMC Genomics">
        <title>Genomic analysis of methanogenic archaea reveals a shift towards energy conservation.</title>
        <authorList>
            <person name="Gilmore S.P."/>
            <person name="Henske J.K."/>
            <person name="Sexton J.A."/>
            <person name="Solomon K.V."/>
            <person name="Seppala S."/>
            <person name="Yoo J.I."/>
            <person name="Huyett L.M."/>
            <person name="Pressman A."/>
            <person name="Cogan J.Z."/>
            <person name="Kivenson V."/>
            <person name="Peng X."/>
            <person name="Tan Y."/>
            <person name="Valentine D.L."/>
            <person name="O'Malley M.A."/>
        </authorList>
    </citation>
    <scope>NUCLEOTIDE SEQUENCE [LARGE SCALE GENOMIC DNA]</scope>
    <source>
        <strain evidence="1 2">M.o.H.</strain>
    </source>
</reference>
<dbReference type="EMBL" id="LMVM01000003">
    <property type="protein sequence ID" value="PAV05603.1"/>
    <property type="molecule type" value="Genomic_DNA"/>
</dbReference>
<evidence type="ECO:0000313" key="2">
    <source>
        <dbReference type="Proteomes" id="UP000217784"/>
    </source>
</evidence>
<dbReference type="OrthoDB" id="372522at2157"/>
<evidence type="ECO:0000313" key="1">
    <source>
        <dbReference type="EMBL" id="PAV05603.1"/>
    </source>
</evidence>
<name>A0A2A2H8K9_METBR</name>
<dbReference type="Proteomes" id="UP000217784">
    <property type="component" value="Unassembled WGS sequence"/>
</dbReference>
<sequence>MLERLDNIIYMLLVDLKEGNPIIKLAQREDTFEEFTRINLYIYIELSKDFNVPVSYLTELERLFGSGVGLVQDSNTGCKILRTKVPLESIKHFEETE</sequence>
<comment type="caution">
    <text evidence="1">The sequence shown here is derived from an EMBL/GenBank/DDBJ whole genome shotgun (WGS) entry which is preliminary data.</text>
</comment>
<proteinExistence type="predicted"/>